<dbReference type="PROSITE" id="PS00122">
    <property type="entry name" value="CARBOXYLESTERASE_B_1"/>
    <property type="match status" value="1"/>
</dbReference>
<evidence type="ECO:0000256" key="3">
    <source>
        <dbReference type="RuleBase" id="RU361235"/>
    </source>
</evidence>
<dbReference type="Pfam" id="PF00135">
    <property type="entry name" value="COesterase"/>
    <property type="match status" value="1"/>
</dbReference>
<name>A0AAD6YES2_9AGAR</name>
<dbReference type="Gene3D" id="3.40.50.1820">
    <property type="entry name" value="alpha/beta hydrolase"/>
    <property type="match status" value="1"/>
</dbReference>
<evidence type="ECO:0000313" key="5">
    <source>
        <dbReference type="EMBL" id="KAJ7217314.1"/>
    </source>
</evidence>
<feature type="domain" description="Carboxylesterase type B" evidence="4">
    <location>
        <begin position="6"/>
        <end position="139"/>
    </location>
</feature>
<dbReference type="EMBL" id="JARJCW010000014">
    <property type="protein sequence ID" value="KAJ7217314.1"/>
    <property type="molecule type" value="Genomic_DNA"/>
</dbReference>
<dbReference type="InterPro" id="IPR029058">
    <property type="entry name" value="AB_hydrolase_fold"/>
</dbReference>
<dbReference type="InterPro" id="IPR019826">
    <property type="entry name" value="Carboxylesterase_B_AS"/>
</dbReference>
<evidence type="ECO:0000313" key="6">
    <source>
        <dbReference type="Proteomes" id="UP001219525"/>
    </source>
</evidence>
<keyword evidence="6" id="KW-1185">Reference proteome</keyword>
<keyword evidence="2 3" id="KW-0378">Hydrolase</keyword>
<accession>A0AAD6YES2</accession>
<evidence type="ECO:0000259" key="4">
    <source>
        <dbReference type="Pfam" id="PF00135"/>
    </source>
</evidence>
<dbReference type="GO" id="GO:0016787">
    <property type="term" value="F:hydrolase activity"/>
    <property type="evidence" value="ECO:0007669"/>
    <property type="project" value="UniProtKB-KW"/>
</dbReference>
<gene>
    <name evidence="5" type="ORF">GGX14DRAFT_358250</name>
</gene>
<reference evidence="5" key="1">
    <citation type="submission" date="2023-03" db="EMBL/GenBank/DDBJ databases">
        <title>Massive genome expansion in bonnet fungi (Mycena s.s.) driven by repeated elements and novel gene families across ecological guilds.</title>
        <authorList>
            <consortium name="Lawrence Berkeley National Laboratory"/>
            <person name="Harder C.B."/>
            <person name="Miyauchi S."/>
            <person name="Viragh M."/>
            <person name="Kuo A."/>
            <person name="Thoen E."/>
            <person name="Andreopoulos B."/>
            <person name="Lu D."/>
            <person name="Skrede I."/>
            <person name="Drula E."/>
            <person name="Henrissat B."/>
            <person name="Morin E."/>
            <person name="Kohler A."/>
            <person name="Barry K."/>
            <person name="LaButti K."/>
            <person name="Morin E."/>
            <person name="Salamov A."/>
            <person name="Lipzen A."/>
            <person name="Mereny Z."/>
            <person name="Hegedus B."/>
            <person name="Baldrian P."/>
            <person name="Stursova M."/>
            <person name="Weitz H."/>
            <person name="Taylor A."/>
            <person name="Grigoriev I.V."/>
            <person name="Nagy L.G."/>
            <person name="Martin F."/>
            <person name="Kauserud H."/>
        </authorList>
    </citation>
    <scope>NUCLEOTIDE SEQUENCE</scope>
    <source>
        <strain evidence="5">9144</strain>
    </source>
</reference>
<dbReference type="PANTHER" id="PTHR11559">
    <property type="entry name" value="CARBOXYLESTERASE"/>
    <property type="match status" value="1"/>
</dbReference>
<comment type="caution">
    <text evidence="5">The sequence shown here is derived from an EMBL/GenBank/DDBJ whole genome shotgun (WGS) entry which is preliminary data.</text>
</comment>
<organism evidence="5 6">
    <name type="scientific">Mycena pura</name>
    <dbReference type="NCBI Taxonomy" id="153505"/>
    <lineage>
        <taxon>Eukaryota</taxon>
        <taxon>Fungi</taxon>
        <taxon>Dikarya</taxon>
        <taxon>Basidiomycota</taxon>
        <taxon>Agaricomycotina</taxon>
        <taxon>Agaricomycetes</taxon>
        <taxon>Agaricomycetidae</taxon>
        <taxon>Agaricales</taxon>
        <taxon>Marasmiineae</taxon>
        <taxon>Mycenaceae</taxon>
        <taxon>Mycena</taxon>
    </lineage>
</organism>
<protein>
    <recommendedName>
        <fullName evidence="3">Carboxylic ester hydrolase</fullName>
        <ecNumber evidence="3">3.1.1.-</ecNumber>
    </recommendedName>
</protein>
<evidence type="ECO:0000256" key="2">
    <source>
        <dbReference type="ARBA" id="ARBA00022801"/>
    </source>
</evidence>
<dbReference type="InterPro" id="IPR050309">
    <property type="entry name" value="Type-B_Carboxylest/Lipase"/>
</dbReference>
<proteinExistence type="inferred from homology"/>
<dbReference type="Proteomes" id="UP001219525">
    <property type="component" value="Unassembled WGS sequence"/>
</dbReference>
<sequence>MTVRSGLVFGTASLPGYDGTSLAANQNIVVITINYRTNIFGFPGSSDLPITQNNLGLLDQELALEWVQLNIAHFGGDPDKVTIMGQSAGAESVGFATVRDRINTPFRAGILLSGVAMPLSPIPSFGSFDGFAKSVGCDQAPGPRD</sequence>
<dbReference type="EC" id="3.1.1.-" evidence="3"/>
<dbReference type="SUPFAM" id="SSF53474">
    <property type="entry name" value="alpha/beta-Hydrolases"/>
    <property type="match status" value="1"/>
</dbReference>
<dbReference type="InterPro" id="IPR002018">
    <property type="entry name" value="CarbesteraseB"/>
</dbReference>
<evidence type="ECO:0000256" key="1">
    <source>
        <dbReference type="ARBA" id="ARBA00005964"/>
    </source>
</evidence>
<comment type="similarity">
    <text evidence="1 3">Belongs to the type-B carboxylesterase/lipase family.</text>
</comment>
<dbReference type="AlphaFoldDB" id="A0AAD6YES2"/>